<organism evidence="2">
    <name type="scientific">Serratia fonticola</name>
    <dbReference type="NCBI Taxonomy" id="47917"/>
    <lineage>
        <taxon>Bacteria</taxon>
        <taxon>Pseudomonadati</taxon>
        <taxon>Pseudomonadota</taxon>
        <taxon>Gammaproteobacteria</taxon>
        <taxon>Enterobacterales</taxon>
        <taxon>Yersiniaceae</taxon>
        <taxon>Serratia</taxon>
    </lineage>
</organism>
<evidence type="ECO:0000313" key="2">
    <source>
        <dbReference type="EMBL" id="TVZ71303.1"/>
    </source>
</evidence>
<protein>
    <recommendedName>
        <fullName evidence="3">Tail fiber protein</fullName>
    </recommendedName>
</protein>
<dbReference type="EMBL" id="VISQ01000001">
    <property type="protein sequence ID" value="TVZ71303.1"/>
    <property type="molecule type" value="Genomic_DNA"/>
</dbReference>
<accession>A0A542D148</accession>
<sequence length="297" mass="32318">MLGISASSSDSSINSKALEYCDNDSGTKVSTGAYLKYSERTDPRAYNSYQTCKQLQSTGLTVSFDAIAEQEKTLLLPISYKPIGVGVVMPVEFNNSPDINCSWDNTPNKIVSLSFNEKYNAAATLKCTRSDSSQNSSIILTSLNQGVNISIPWGAYKDGVKYSSLAELNNKIEKLSSELKGYQNAVIGFAQNKCPEGWSEYTNAYGRFLRGLDRSGQHIDPESGRAIGTVQEDMLKKHSHDISLPGHWGDKPRAEAYPSWGADDGVLGNKTATTNEQGGEETRPKNVAVLFCQKNGG</sequence>
<evidence type="ECO:0000256" key="1">
    <source>
        <dbReference type="SAM" id="MobiDB-lite"/>
    </source>
</evidence>
<evidence type="ECO:0008006" key="3">
    <source>
        <dbReference type="Google" id="ProtNLM"/>
    </source>
</evidence>
<dbReference type="SUPFAM" id="SSF88874">
    <property type="entry name" value="Receptor-binding domain of short tail fibre protein gp12"/>
    <property type="match status" value="1"/>
</dbReference>
<gene>
    <name evidence="2" type="ORF">FHU10_3927</name>
</gene>
<comment type="caution">
    <text evidence="2">The sequence shown here is derived from an EMBL/GenBank/DDBJ whole genome shotgun (WGS) entry which is preliminary data.</text>
</comment>
<reference evidence="2" key="1">
    <citation type="submission" date="2019-06" db="EMBL/GenBank/DDBJ databases">
        <authorList>
            <person name="Deangelis K."/>
            <person name="Huntemann M."/>
            <person name="Clum A."/>
            <person name="Pillay M."/>
            <person name="Palaniappan K."/>
            <person name="Varghese N."/>
            <person name="Mikhailova N."/>
            <person name="Stamatis D."/>
            <person name="Reddy T."/>
            <person name="Daum C."/>
            <person name="Shapiro N."/>
            <person name="Ivanova N."/>
            <person name="Kyrpides N."/>
            <person name="Woyke T."/>
        </authorList>
    </citation>
    <scope>NUCLEOTIDE SEQUENCE [LARGE SCALE GENOMIC DNA]</scope>
    <source>
        <strain evidence="2">128R</strain>
    </source>
</reference>
<proteinExistence type="predicted"/>
<feature type="region of interest" description="Disordered" evidence="1">
    <location>
        <begin position="262"/>
        <end position="284"/>
    </location>
</feature>
<dbReference type="AlphaFoldDB" id="A0A542D148"/>
<reference evidence="2" key="2">
    <citation type="submission" date="2019-08" db="EMBL/GenBank/DDBJ databases">
        <title>Investigation of anaerobic lignin degradation for improved lignocellulosic biofuels.</title>
        <authorList>
            <person name="Deangelis K.PhD."/>
        </authorList>
    </citation>
    <scope>NUCLEOTIDE SEQUENCE [LARGE SCALE GENOMIC DNA]</scope>
    <source>
        <strain evidence="2">128R</strain>
    </source>
</reference>
<name>A0A542D148_SERFO</name>